<keyword evidence="3" id="KW-1185">Reference proteome</keyword>
<dbReference type="RefSeq" id="WP_207392260.1">
    <property type="nucleotide sequence ID" value="NZ_JBHTOQ010000022.1"/>
</dbReference>
<accession>A0ABW4DZ74</accession>
<evidence type="ECO:0000313" key="3">
    <source>
        <dbReference type="Proteomes" id="UP001597302"/>
    </source>
</evidence>
<evidence type="ECO:0000259" key="1">
    <source>
        <dbReference type="Pfam" id="PF01636"/>
    </source>
</evidence>
<organism evidence="2 3">
    <name type="scientific">Paracoccus nototheniae</name>
    <dbReference type="NCBI Taxonomy" id="2489002"/>
    <lineage>
        <taxon>Bacteria</taxon>
        <taxon>Pseudomonadati</taxon>
        <taxon>Pseudomonadota</taxon>
        <taxon>Alphaproteobacteria</taxon>
        <taxon>Rhodobacterales</taxon>
        <taxon>Paracoccaceae</taxon>
        <taxon>Paracoccus</taxon>
    </lineage>
</organism>
<comment type="caution">
    <text evidence="2">The sequence shown here is derived from an EMBL/GenBank/DDBJ whole genome shotgun (WGS) entry which is preliminary data.</text>
</comment>
<dbReference type="SUPFAM" id="SSF56112">
    <property type="entry name" value="Protein kinase-like (PK-like)"/>
    <property type="match status" value="1"/>
</dbReference>
<dbReference type="Pfam" id="PF01636">
    <property type="entry name" value="APH"/>
    <property type="match status" value="1"/>
</dbReference>
<name>A0ABW4DZ74_9RHOB</name>
<sequence>MTAALPPDLRTHPALQGAIVTATARSGSRQQVLEIRQDGQPVILKRYLGPSAPARFAAAIARLTEADARMGGDNLAVRILRQLPDCHTLILSRAAGRPLQDALHLSDDARQAILVRRAGEWLACLVGAAQARPFLAWKVFVRLSERAAAYAADEAIDPELVRRHMERMHQLARQIHLQPVGHGMAHGDFHPENLFIDEPGDRLILTGFDLEMAAPIPVIRDLAKMLVWLQGAALPQQPGPCVSGIHQPLFDSLCAGYAALGPADRLALHFHIGEQMLEFYLQRGARLPEIRHRMAPALDHWGSEP</sequence>
<dbReference type="InterPro" id="IPR011009">
    <property type="entry name" value="Kinase-like_dom_sf"/>
</dbReference>
<dbReference type="Gene3D" id="3.90.1200.10">
    <property type="match status" value="1"/>
</dbReference>
<proteinExistence type="predicted"/>
<feature type="domain" description="Aminoglycoside phosphotransferase" evidence="1">
    <location>
        <begin position="25"/>
        <end position="228"/>
    </location>
</feature>
<evidence type="ECO:0000313" key="2">
    <source>
        <dbReference type="EMBL" id="MFD1481736.1"/>
    </source>
</evidence>
<dbReference type="InterPro" id="IPR002575">
    <property type="entry name" value="Aminoglycoside_PTrfase"/>
</dbReference>
<reference evidence="3" key="1">
    <citation type="journal article" date="2019" name="Int. J. Syst. Evol. Microbiol.">
        <title>The Global Catalogue of Microorganisms (GCM) 10K type strain sequencing project: providing services to taxonomists for standard genome sequencing and annotation.</title>
        <authorList>
            <consortium name="The Broad Institute Genomics Platform"/>
            <consortium name="The Broad Institute Genome Sequencing Center for Infectious Disease"/>
            <person name="Wu L."/>
            <person name="Ma J."/>
        </authorList>
    </citation>
    <scope>NUCLEOTIDE SEQUENCE [LARGE SCALE GENOMIC DNA]</scope>
    <source>
        <strain evidence="3">CCM 8875</strain>
    </source>
</reference>
<dbReference type="Proteomes" id="UP001597302">
    <property type="component" value="Unassembled WGS sequence"/>
</dbReference>
<dbReference type="EMBL" id="JBHTOQ010000022">
    <property type="protein sequence ID" value="MFD1481736.1"/>
    <property type="molecule type" value="Genomic_DNA"/>
</dbReference>
<gene>
    <name evidence="2" type="ORF">ACFQ5P_10555</name>
</gene>
<protein>
    <submittedName>
        <fullName evidence="2">Phosphotransferase</fullName>
    </submittedName>
</protein>